<accession>Q118T6</accession>
<organism evidence="3">
    <name type="scientific">Trichodesmium erythraeum (strain IMS101)</name>
    <dbReference type="NCBI Taxonomy" id="203124"/>
    <lineage>
        <taxon>Bacteria</taxon>
        <taxon>Bacillati</taxon>
        <taxon>Cyanobacteriota</taxon>
        <taxon>Cyanophyceae</taxon>
        <taxon>Oscillatoriophycideae</taxon>
        <taxon>Oscillatoriales</taxon>
        <taxon>Microcoleaceae</taxon>
        <taxon>Trichodesmium</taxon>
    </lineage>
</organism>
<dbReference type="RefSeq" id="WP_011610383.1">
    <property type="nucleotide sequence ID" value="NC_008312.1"/>
</dbReference>
<sequence>MPYPKKLPSSIRYFRARFSHLTKVSVWGPIGVVSLVLLFVWELSMHPEWLTLENDDNSVSNGNTISENLSAEEISIISDIDNSSVLIEELKSNKKLLINPILSNQKNSLYLPQKYKQKNVINQERDLVDSMPEINIYEEGKTKNFYSINQLQNSNLSTSPLLRSMNLLDQANQEETRVEPVYPLKNAMDNYLSSKGKSESPSNYNSQSSNFNLYPTEIKPRDITSSPIINSSKSNLSKSEEGNNYNPPLPSINVTPPKPYYTNLSGVRNQTNKPTNLPGYNYSLVGPPTAPNLPPLTPVVPLGLANNKNGVDVVKNLEFPDSYNNQGYRQNQPQYYYQVNPNQNQNVLATPSSNPFSSRNNSFYNSGYNQRWNNPFRE</sequence>
<reference evidence="3" key="1">
    <citation type="submission" date="2006-06" db="EMBL/GenBank/DDBJ databases">
        <title>Complete sequence of Trichodesmium erythraeum IMS101.</title>
        <authorList>
            <consortium name="US DOE Joint Genome Institute"/>
            <person name="Copeland A."/>
            <person name="Lucas S."/>
            <person name="Lapidus A."/>
            <person name="Barry K."/>
            <person name="Detter J.C."/>
            <person name="Glavina del Rio T."/>
            <person name="Hammon N."/>
            <person name="Israni S."/>
            <person name="Dalin E."/>
            <person name="Tice H."/>
            <person name="Pitluck S."/>
            <person name="Kiss H."/>
            <person name="Munk A.C."/>
            <person name="Brettin T."/>
            <person name="Bruce D."/>
            <person name="Han C."/>
            <person name="Tapia R."/>
            <person name="Gilna P."/>
            <person name="Schmutz J."/>
            <person name="Larimer F."/>
            <person name="Land M."/>
            <person name="Hauser L."/>
            <person name="Kyrpides N."/>
            <person name="Kim E."/>
            <person name="Richardson P."/>
        </authorList>
    </citation>
    <scope>NUCLEOTIDE SEQUENCE [LARGE SCALE GENOMIC DNA]</scope>
    <source>
        <strain evidence="3">IMS101</strain>
    </source>
</reference>
<feature type="compositionally biased region" description="Low complexity" evidence="1">
    <location>
        <begin position="350"/>
        <end position="369"/>
    </location>
</feature>
<dbReference type="AlphaFoldDB" id="Q118T6"/>
<evidence type="ECO:0000256" key="2">
    <source>
        <dbReference type="SAM" id="Phobius"/>
    </source>
</evidence>
<keyword evidence="2" id="KW-1133">Transmembrane helix</keyword>
<dbReference type="EMBL" id="CP000393">
    <property type="protein sequence ID" value="ABG49988.1"/>
    <property type="molecule type" value="Genomic_DNA"/>
</dbReference>
<feature type="transmembrane region" description="Helical" evidence="2">
    <location>
        <begin position="21"/>
        <end position="41"/>
    </location>
</feature>
<dbReference type="OrthoDB" id="459661at2"/>
<dbReference type="KEGG" id="ter:Tery_0536"/>
<proteinExistence type="predicted"/>
<dbReference type="eggNOG" id="ENOG5032YKD">
    <property type="taxonomic scope" value="Bacteria"/>
</dbReference>
<feature type="compositionally biased region" description="Low complexity" evidence="1">
    <location>
        <begin position="225"/>
        <end position="237"/>
    </location>
</feature>
<feature type="region of interest" description="Disordered" evidence="1">
    <location>
        <begin position="192"/>
        <end position="256"/>
    </location>
</feature>
<feature type="region of interest" description="Disordered" evidence="1">
    <location>
        <begin position="350"/>
        <end position="378"/>
    </location>
</feature>
<evidence type="ECO:0000256" key="1">
    <source>
        <dbReference type="SAM" id="MobiDB-lite"/>
    </source>
</evidence>
<gene>
    <name evidence="3" type="ordered locus">Tery_0536</name>
</gene>
<feature type="compositionally biased region" description="Low complexity" evidence="1">
    <location>
        <begin position="199"/>
        <end position="212"/>
    </location>
</feature>
<keyword evidence="2" id="KW-0472">Membrane</keyword>
<evidence type="ECO:0000313" key="3">
    <source>
        <dbReference type="EMBL" id="ABG49988.1"/>
    </source>
</evidence>
<name>Q118T6_TRIEI</name>
<protein>
    <submittedName>
        <fullName evidence="3">Uncharacterized protein</fullName>
    </submittedName>
</protein>
<keyword evidence="2" id="KW-0812">Transmembrane</keyword>
<dbReference type="HOGENOM" id="CLU_731463_0_0_3"/>